<evidence type="ECO:0000256" key="7">
    <source>
        <dbReference type="ARBA" id="ARBA00019046"/>
    </source>
</evidence>
<dbReference type="InterPro" id="IPR004572">
    <property type="entry name" value="Protoporphyrinogen_oxidase"/>
</dbReference>
<evidence type="ECO:0000256" key="1">
    <source>
        <dbReference type="ARBA" id="ARBA00001755"/>
    </source>
</evidence>
<keyword evidence="11 12" id="KW-0350">Heme biosynthesis</keyword>
<dbReference type="PANTHER" id="PTHR42923">
    <property type="entry name" value="PROTOPORPHYRINOGEN OXIDASE"/>
    <property type="match status" value="1"/>
</dbReference>
<comment type="pathway">
    <text evidence="4 12">Porphyrin-containing compound metabolism; protoheme biosynthesis.</text>
</comment>
<keyword evidence="9 12" id="KW-0274">FAD</keyword>
<organism evidence="14 15">
    <name type="scientific">Ornithinimicrobium cerasi</name>
    <dbReference type="NCBI Taxonomy" id="2248773"/>
    <lineage>
        <taxon>Bacteria</taxon>
        <taxon>Bacillati</taxon>
        <taxon>Actinomycetota</taxon>
        <taxon>Actinomycetes</taxon>
        <taxon>Micrococcales</taxon>
        <taxon>Ornithinimicrobiaceae</taxon>
        <taxon>Ornithinimicrobium</taxon>
    </lineage>
</organism>
<dbReference type="UniPathway" id="UPA00252"/>
<comment type="similarity">
    <text evidence="5 12">Belongs to the protoporphyrinogen/coproporphyrinogen oxidase family. Coproporphyrinogen III oxidase subfamily.</text>
</comment>
<sequence length="477" mass="48862">MPSYLVLGGGIAGLAAADAILDLDPVASVTLLEAGDRVGGKIRSAQVAGCTVDVGAEAVLARRPEALDLVRRAGLGDEVVHPTAAPAQVWSRGRLHRLPARTFMGVPADPETLRGLLTDDEVRRAADERVGATDAADVSVAELVTGRLGRAVTERLVEPLLGGVYAGHADLLSARAALPQLFEVARSGGSLLEAVARLVPSPSAGTQSRAGTPVFATVRGGLHRLPAALAARLEERGARVRTGAVVRELHRLPGGGFEAVTGPRPAPTAYRADRVVLAVPAAPAARLLRDLAPAAARLLAEVESASMAVVTLAFPSSGLGELTGSGFLVPPVDGRTVKASTFSASKWDWVREAGRGRAPGGGDLTLLRASVGRHREEATLQVSDAELVRACLGDLTEALGRDLPEPVDTHVQRWGGGLPQYAVGHLDRVAAVREALADVDGLTACGAAYDGVGIPACVASAHGAVAELVGPAGTMGS</sequence>
<dbReference type="Gene3D" id="1.10.3110.10">
    <property type="entry name" value="protoporphyrinogen ix oxidase, domain 3"/>
    <property type="match status" value="1"/>
</dbReference>
<dbReference type="Gene3D" id="3.90.660.20">
    <property type="entry name" value="Protoporphyrinogen oxidase, mitochondrial, domain 2"/>
    <property type="match status" value="1"/>
</dbReference>
<evidence type="ECO:0000256" key="5">
    <source>
        <dbReference type="ARBA" id="ARBA00008310"/>
    </source>
</evidence>
<dbReference type="SUPFAM" id="SSF54373">
    <property type="entry name" value="FAD-linked reductases, C-terminal domain"/>
    <property type="match status" value="1"/>
</dbReference>
<keyword evidence="10 12" id="KW-0560">Oxidoreductase</keyword>
<dbReference type="InterPro" id="IPR036188">
    <property type="entry name" value="FAD/NAD-bd_sf"/>
</dbReference>
<evidence type="ECO:0000256" key="8">
    <source>
        <dbReference type="ARBA" id="ARBA00022630"/>
    </source>
</evidence>
<evidence type="ECO:0000256" key="10">
    <source>
        <dbReference type="ARBA" id="ARBA00023002"/>
    </source>
</evidence>
<dbReference type="PANTHER" id="PTHR42923:SF3">
    <property type="entry name" value="PROTOPORPHYRINOGEN OXIDASE"/>
    <property type="match status" value="1"/>
</dbReference>
<dbReference type="GO" id="GO:0005737">
    <property type="term" value="C:cytoplasm"/>
    <property type="evidence" value="ECO:0007669"/>
    <property type="project" value="UniProtKB-SubCell"/>
</dbReference>
<dbReference type="SUPFAM" id="SSF51905">
    <property type="entry name" value="FAD/NAD(P)-binding domain"/>
    <property type="match status" value="1"/>
</dbReference>
<comment type="subcellular location">
    <subcellularLocation>
        <location evidence="12">Cytoplasm</location>
    </subcellularLocation>
</comment>
<protein>
    <recommendedName>
        <fullName evidence="7 12">Coproporphyrinogen III oxidase</fullName>
        <ecNumber evidence="6 12">1.3.3.15</ecNumber>
    </recommendedName>
</protein>
<keyword evidence="12" id="KW-0963">Cytoplasm</keyword>
<dbReference type="AlphaFoldDB" id="A0A285VBA9"/>
<evidence type="ECO:0000256" key="2">
    <source>
        <dbReference type="ARBA" id="ARBA00001974"/>
    </source>
</evidence>
<dbReference type="NCBIfam" id="TIGR00562">
    <property type="entry name" value="proto_IX_ox"/>
    <property type="match status" value="1"/>
</dbReference>
<evidence type="ECO:0000256" key="6">
    <source>
        <dbReference type="ARBA" id="ARBA00012402"/>
    </source>
</evidence>
<dbReference type="GO" id="GO:0006783">
    <property type="term" value="P:heme biosynthetic process"/>
    <property type="evidence" value="ECO:0007669"/>
    <property type="project" value="UniProtKB-UniRule"/>
</dbReference>
<dbReference type="Gene3D" id="3.50.50.60">
    <property type="entry name" value="FAD/NAD(P)-binding domain"/>
    <property type="match status" value="1"/>
</dbReference>
<keyword evidence="8 12" id="KW-0285">Flavoprotein</keyword>
<dbReference type="GO" id="GO:0004729">
    <property type="term" value="F:oxygen-dependent protoporphyrinogen oxidase activity"/>
    <property type="evidence" value="ECO:0007669"/>
    <property type="project" value="UniProtKB-UniRule"/>
</dbReference>
<evidence type="ECO:0000256" key="4">
    <source>
        <dbReference type="ARBA" id="ARBA00004744"/>
    </source>
</evidence>
<dbReference type="EC" id="1.3.3.15" evidence="6 12"/>
<evidence type="ECO:0000259" key="13">
    <source>
        <dbReference type="Pfam" id="PF01593"/>
    </source>
</evidence>
<comment type="function">
    <text evidence="3 12">Involved in coproporphyrin-dependent heme b biosynthesis. Catalyzes the oxidation of coproporphyrinogen III to coproporphyrin III.</text>
</comment>
<keyword evidence="15" id="KW-1185">Reference proteome</keyword>
<dbReference type="RefSeq" id="WP_097186345.1">
    <property type="nucleotide sequence ID" value="NZ_OBQK01000001.1"/>
</dbReference>
<dbReference type="Proteomes" id="UP000219688">
    <property type="component" value="Unassembled WGS sequence"/>
</dbReference>
<comment type="cofactor">
    <cofactor evidence="2 12">
        <name>FAD</name>
        <dbReference type="ChEBI" id="CHEBI:57692"/>
    </cofactor>
</comment>
<reference evidence="15" key="1">
    <citation type="submission" date="2017-08" db="EMBL/GenBank/DDBJ databases">
        <authorList>
            <person name="Varghese N."/>
            <person name="Submissions S."/>
        </authorList>
    </citation>
    <scope>NUCLEOTIDE SEQUENCE [LARGE SCALE GENOMIC DNA]</scope>
    <source>
        <strain evidence="15">USBA17B2</strain>
    </source>
</reference>
<dbReference type="EMBL" id="OBQK01000001">
    <property type="protein sequence ID" value="SOC51257.1"/>
    <property type="molecule type" value="Genomic_DNA"/>
</dbReference>
<dbReference type="InterPro" id="IPR050464">
    <property type="entry name" value="Zeta_carotene_desat/Oxidored"/>
</dbReference>
<feature type="domain" description="Amine oxidase" evidence="13">
    <location>
        <begin position="11"/>
        <end position="468"/>
    </location>
</feature>
<dbReference type="InterPro" id="IPR002937">
    <property type="entry name" value="Amino_oxidase"/>
</dbReference>
<dbReference type="Pfam" id="PF01593">
    <property type="entry name" value="Amino_oxidase"/>
    <property type="match status" value="1"/>
</dbReference>
<evidence type="ECO:0000256" key="11">
    <source>
        <dbReference type="ARBA" id="ARBA00023133"/>
    </source>
</evidence>
<comment type="catalytic activity">
    <reaction evidence="1">
        <text>coproporphyrinogen III + 3 O2 = coproporphyrin III + 3 H2O2</text>
        <dbReference type="Rhea" id="RHEA:43436"/>
        <dbReference type="ChEBI" id="CHEBI:15379"/>
        <dbReference type="ChEBI" id="CHEBI:16240"/>
        <dbReference type="ChEBI" id="CHEBI:57309"/>
        <dbReference type="ChEBI" id="CHEBI:131725"/>
        <dbReference type="EC" id="1.3.3.15"/>
    </reaction>
    <physiologicalReaction direction="left-to-right" evidence="1">
        <dbReference type="Rhea" id="RHEA:43437"/>
    </physiologicalReaction>
</comment>
<evidence type="ECO:0000256" key="9">
    <source>
        <dbReference type="ARBA" id="ARBA00022827"/>
    </source>
</evidence>
<evidence type="ECO:0000313" key="15">
    <source>
        <dbReference type="Proteomes" id="UP000219688"/>
    </source>
</evidence>
<evidence type="ECO:0000256" key="12">
    <source>
        <dbReference type="RuleBase" id="RU364052"/>
    </source>
</evidence>
<gene>
    <name evidence="14" type="ORF">SAMN05421879_101106</name>
</gene>
<accession>A0A285VBA9</accession>
<evidence type="ECO:0000313" key="14">
    <source>
        <dbReference type="EMBL" id="SOC51257.1"/>
    </source>
</evidence>
<evidence type="ECO:0000256" key="3">
    <source>
        <dbReference type="ARBA" id="ARBA00002185"/>
    </source>
</evidence>
<proteinExistence type="inferred from homology"/>
<name>A0A285VBA9_9MICO</name>